<dbReference type="GO" id="GO:0043248">
    <property type="term" value="P:proteasome assembly"/>
    <property type="evidence" value="ECO:0007669"/>
    <property type="project" value="EnsemblFungi"/>
</dbReference>
<evidence type="ECO:0000256" key="2">
    <source>
        <dbReference type="ARBA" id="ARBA00023186"/>
    </source>
</evidence>
<keyword evidence="6" id="KW-1185">Reference proteome</keyword>
<proteinExistence type="inferred from homology"/>
<evidence type="ECO:0000313" key="6">
    <source>
        <dbReference type="Proteomes" id="UP000000267"/>
    </source>
</evidence>
<dbReference type="Gene3D" id="3.40.50.10900">
    <property type="entry name" value="PAC-like subunit"/>
    <property type="match status" value="1"/>
</dbReference>
<accession>A7TE21</accession>
<dbReference type="InParanoid" id="A7TE21"/>
<dbReference type="EMBL" id="DS480378">
    <property type="protein sequence ID" value="EDO19641.1"/>
    <property type="molecule type" value="Genomic_DNA"/>
</dbReference>
<dbReference type="HOGENOM" id="CLU_062640_2_1_1"/>
<protein>
    <recommendedName>
        <fullName evidence="1 4">Proteasome assembly chaperone 2</fullName>
    </recommendedName>
</protein>
<dbReference type="PANTHER" id="PTHR12970">
    <property type="entry name" value="PROTEASOME ASSEMBLY CHAPERONE 2"/>
    <property type="match status" value="1"/>
</dbReference>
<dbReference type="GO" id="GO:0005829">
    <property type="term" value="C:cytosol"/>
    <property type="evidence" value="ECO:0007669"/>
    <property type="project" value="EnsemblFungi"/>
</dbReference>
<dbReference type="PIRSF" id="PIRSF010044">
    <property type="entry name" value="UCP010044"/>
    <property type="match status" value="1"/>
</dbReference>
<dbReference type="eggNOG" id="KOG3112">
    <property type="taxonomic scope" value="Eukaryota"/>
</dbReference>
<gene>
    <name evidence="5" type="ORF">Kpol_1018p181</name>
</gene>
<comment type="function">
    <text evidence="4">Involved in 20S proteasome assembly.</text>
</comment>
<evidence type="ECO:0000256" key="1">
    <source>
        <dbReference type="ARBA" id="ARBA00019186"/>
    </source>
</evidence>
<dbReference type="InterPro" id="IPR038389">
    <property type="entry name" value="PSMG2_sf"/>
</dbReference>
<comment type="subunit">
    <text evidence="4">Component of the 20S proteasome chaperone.</text>
</comment>
<keyword evidence="2 4" id="KW-0143">Chaperone</keyword>
<evidence type="ECO:0000313" key="5">
    <source>
        <dbReference type="EMBL" id="EDO19641.1"/>
    </source>
</evidence>
<evidence type="ECO:0000256" key="3">
    <source>
        <dbReference type="ARBA" id="ARBA00025745"/>
    </source>
</evidence>
<dbReference type="InterPro" id="IPR019151">
    <property type="entry name" value="Proteasome_assmbl_chaperone_2"/>
</dbReference>
<dbReference type="InterPro" id="IPR016562">
    <property type="entry name" value="Proteasome_assmbl_chp_2_euk"/>
</dbReference>
<dbReference type="Pfam" id="PF09754">
    <property type="entry name" value="PAC2"/>
    <property type="match status" value="1"/>
</dbReference>
<name>A7TE21_VANPO</name>
<evidence type="ECO:0000256" key="4">
    <source>
        <dbReference type="PIRNR" id="PIRNR010044"/>
    </source>
</evidence>
<dbReference type="RefSeq" id="XP_001647499.1">
    <property type="nucleotide sequence ID" value="XM_001647449.1"/>
</dbReference>
<dbReference type="PANTHER" id="PTHR12970:SF1">
    <property type="entry name" value="PROTEASOME ASSEMBLY CHAPERONE 2"/>
    <property type="match status" value="1"/>
</dbReference>
<dbReference type="AlphaFoldDB" id="A7TE21"/>
<comment type="similarity">
    <text evidence="3 4">Belongs to the PSMG2 family.</text>
</comment>
<reference evidence="5 6" key="1">
    <citation type="journal article" date="2007" name="Proc. Natl. Acad. Sci. U.S.A.">
        <title>Independent sorting-out of thousands of duplicated gene pairs in two yeast species descended from a whole-genome duplication.</title>
        <authorList>
            <person name="Scannell D.R."/>
            <person name="Frank A.C."/>
            <person name="Conant G.C."/>
            <person name="Byrne K.P."/>
            <person name="Woolfit M."/>
            <person name="Wolfe K.H."/>
        </authorList>
    </citation>
    <scope>NUCLEOTIDE SEQUENCE [LARGE SCALE GENOMIC DNA]</scope>
    <source>
        <strain evidence="6">ATCC 22028 / DSM 70294 / BCRC 21397 / CBS 2163 / NBRC 10782 / NRRL Y-8283 / UCD 57-17</strain>
    </source>
</reference>
<dbReference type="PhylomeDB" id="A7TE21"/>
<dbReference type="GeneID" id="5548007"/>
<dbReference type="KEGG" id="vpo:Kpol_1018p181"/>
<dbReference type="OrthoDB" id="10260712at2759"/>
<sequence>MTVLVIPLVSTGNVPQLSTDLILHTLSNEFQFVQAVDSTFVHPFVGPLDYVFGQDDPELYKNVPHKQYSTGLELFHNESKDLYVLQQRSPVIQGYLNNFIKRSIVPLLNKYGIDEVVIVDSYGALDEDVLVPSSIATRNGNPFSLGVIDLNSIGDMSRVFDTSLNLGENSNQTSNIASTLFTFTEQSLQQEISTRQEVFKFVYHLLNSQLNSLKTIKYCSLFVHEGDNSYDASVLCEYLPQAIDKLNKLENLQAPVSWKGVYGQNPIRTAFDEGIYM</sequence>
<dbReference type="STRING" id="436907.A7TE21"/>
<dbReference type="GO" id="GO:0005634">
    <property type="term" value="C:nucleus"/>
    <property type="evidence" value="ECO:0007669"/>
    <property type="project" value="TreeGrafter"/>
</dbReference>
<organism evidence="6">
    <name type="scientific">Vanderwaltozyma polyspora (strain ATCC 22028 / DSM 70294 / BCRC 21397 / CBS 2163 / NBRC 10782 / NRRL Y-8283 / UCD 57-17)</name>
    <name type="common">Kluyveromyces polysporus</name>
    <dbReference type="NCBI Taxonomy" id="436907"/>
    <lineage>
        <taxon>Eukaryota</taxon>
        <taxon>Fungi</taxon>
        <taxon>Dikarya</taxon>
        <taxon>Ascomycota</taxon>
        <taxon>Saccharomycotina</taxon>
        <taxon>Saccharomycetes</taxon>
        <taxon>Saccharomycetales</taxon>
        <taxon>Saccharomycetaceae</taxon>
        <taxon>Vanderwaltozyma</taxon>
    </lineage>
</organism>
<dbReference type="FunCoup" id="A7TE21">
    <property type="interactions" value="129"/>
</dbReference>
<dbReference type="OMA" id="PISWKGV"/>
<dbReference type="Proteomes" id="UP000000267">
    <property type="component" value="Unassembled WGS sequence"/>
</dbReference>